<feature type="transmembrane region" description="Helical" evidence="7">
    <location>
        <begin position="21"/>
        <end position="47"/>
    </location>
</feature>
<dbReference type="InterPro" id="IPR043429">
    <property type="entry name" value="ArtM/GltK/GlnP/TcyL/YhdX-like"/>
</dbReference>
<dbReference type="InterPro" id="IPR000515">
    <property type="entry name" value="MetI-like"/>
</dbReference>
<dbReference type="PROSITE" id="PS50928">
    <property type="entry name" value="ABC_TM1"/>
    <property type="match status" value="1"/>
</dbReference>
<reference evidence="9 10" key="1">
    <citation type="submission" date="2020-12" db="EMBL/GenBank/DDBJ databases">
        <title>YIM B01967 draft genome.</title>
        <authorList>
            <person name="Yan X."/>
        </authorList>
    </citation>
    <scope>NUCLEOTIDE SEQUENCE [LARGE SCALE GENOMIC DNA]</scope>
    <source>
        <strain evidence="9 10">YIM B01967</strain>
    </source>
</reference>
<evidence type="ECO:0000256" key="5">
    <source>
        <dbReference type="ARBA" id="ARBA00022989"/>
    </source>
</evidence>
<name>A0ABS1H8D7_9BACL</name>
<accession>A0ABS1H8D7</accession>
<sequence>MTIDFPFIWIAFKELLKAAPLTLTLTFVPVIIGFFIGLSVAMIRAYNLKFLSRIANGYVSFFRGTPAIMHIMLIYFGIPLLLDILIDYFHLRIQSNSIPIVLFVIIALSLTAGSYLSEIIRSGISSVSKGQTEAAYAIGMNTFQVVKRIILPQALAQSIPNFTNLIIGFLHTTSIAFLVSQKEITGAANIIASKNLKFLEAFIAAGLLYWIITAIIEAVSYVVEKKAKAYTNSAI</sequence>
<keyword evidence="6 7" id="KW-0472">Membrane</keyword>
<dbReference type="CDD" id="cd06261">
    <property type="entry name" value="TM_PBP2"/>
    <property type="match status" value="1"/>
</dbReference>
<dbReference type="RefSeq" id="WP_100795025.1">
    <property type="nucleotide sequence ID" value="NZ_JAEOAH010000015.1"/>
</dbReference>
<evidence type="ECO:0000256" key="1">
    <source>
        <dbReference type="ARBA" id="ARBA00004651"/>
    </source>
</evidence>
<dbReference type="PANTHER" id="PTHR30614">
    <property type="entry name" value="MEMBRANE COMPONENT OF AMINO ACID ABC TRANSPORTER"/>
    <property type="match status" value="1"/>
</dbReference>
<dbReference type="Proteomes" id="UP000618943">
    <property type="component" value="Unassembled WGS sequence"/>
</dbReference>
<dbReference type="Pfam" id="PF00528">
    <property type="entry name" value="BPD_transp_1"/>
    <property type="match status" value="1"/>
</dbReference>
<evidence type="ECO:0000259" key="8">
    <source>
        <dbReference type="PROSITE" id="PS50928"/>
    </source>
</evidence>
<dbReference type="InterPro" id="IPR035906">
    <property type="entry name" value="MetI-like_sf"/>
</dbReference>
<comment type="caution">
    <text evidence="9">The sequence shown here is derived from an EMBL/GenBank/DDBJ whole genome shotgun (WGS) entry which is preliminary data.</text>
</comment>
<feature type="transmembrane region" description="Helical" evidence="7">
    <location>
        <begin position="98"/>
        <end position="116"/>
    </location>
</feature>
<dbReference type="InterPro" id="IPR010065">
    <property type="entry name" value="AA_ABC_transptr_permease_3TM"/>
</dbReference>
<dbReference type="Gene3D" id="1.10.3720.10">
    <property type="entry name" value="MetI-like"/>
    <property type="match status" value="1"/>
</dbReference>
<feature type="transmembrane region" description="Helical" evidence="7">
    <location>
        <begin position="67"/>
        <end position="86"/>
    </location>
</feature>
<dbReference type="EMBL" id="JAEOAH010000015">
    <property type="protein sequence ID" value="MBK3495569.1"/>
    <property type="molecule type" value="Genomic_DNA"/>
</dbReference>
<evidence type="ECO:0000256" key="6">
    <source>
        <dbReference type="ARBA" id="ARBA00023136"/>
    </source>
</evidence>
<evidence type="ECO:0000256" key="3">
    <source>
        <dbReference type="ARBA" id="ARBA00022475"/>
    </source>
</evidence>
<keyword evidence="3" id="KW-1003">Cell membrane</keyword>
<dbReference type="PANTHER" id="PTHR30614:SF43">
    <property type="entry name" value="L-CYSTINE TRANSPORT SYSTEM PERMEASE PROTEIN TCYM"/>
    <property type="match status" value="1"/>
</dbReference>
<gene>
    <name evidence="9" type="ORF">JFL43_12030</name>
</gene>
<proteinExistence type="inferred from homology"/>
<dbReference type="SUPFAM" id="SSF161098">
    <property type="entry name" value="MetI-like"/>
    <property type="match status" value="1"/>
</dbReference>
<keyword evidence="10" id="KW-1185">Reference proteome</keyword>
<protein>
    <submittedName>
        <fullName evidence="9">Amino acid ABC transporter permease</fullName>
    </submittedName>
</protein>
<organism evidence="9 10">
    <name type="scientific">Viridibacillus soli</name>
    <dbReference type="NCBI Taxonomy" id="2798301"/>
    <lineage>
        <taxon>Bacteria</taxon>
        <taxon>Bacillati</taxon>
        <taxon>Bacillota</taxon>
        <taxon>Bacilli</taxon>
        <taxon>Bacillales</taxon>
        <taxon>Caryophanaceae</taxon>
        <taxon>Viridibacillus</taxon>
    </lineage>
</organism>
<evidence type="ECO:0000256" key="4">
    <source>
        <dbReference type="ARBA" id="ARBA00022692"/>
    </source>
</evidence>
<keyword evidence="2 7" id="KW-0813">Transport</keyword>
<dbReference type="NCBIfam" id="TIGR01726">
    <property type="entry name" value="HEQRo_perm_3TM"/>
    <property type="match status" value="1"/>
</dbReference>
<feature type="transmembrane region" description="Helical" evidence="7">
    <location>
        <begin position="201"/>
        <end position="223"/>
    </location>
</feature>
<feature type="domain" description="ABC transmembrane type-1" evidence="8">
    <location>
        <begin position="19"/>
        <end position="220"/>
    </location>
</feature>
<keyword evidence="4 7" id="KW-0812">Transmembrane</keyword>
<comment type="similarity">
    <text evidence="7">Belongs to the binding-protein-dependent transport system permease family.</text>
</comment>
<evidence type="ECO:0000256" key="7">
    <source>
        <dbReference type="RuleBase" id="RU363032"/>
    </source>
</evidence>
<keyword evidence="5 7" id="KW-1133">Transmembrane helix</keyword>
<comment type="subcellular location">
    <subcellularLocation>
        <location evidence="1 7">Cell membrane</location>
        <topology evidence="1 7">Multi-pass membrane protein</topology>
    </subcellularLocation>
</comment>
<evidence type="ECO:0000256" key="2">
    <source>
        <dbReference type="ARBA" id="ARBA00022448"/>
    </source>
</evidence>
<evidence type="ECO:0000313" key="10">
    <source>
        <dbReference type="Proteomes" id="UP000618943"/>
    </source>
</evidence>
<evidence type="ECO:0000313" key="9">
    <source>
        <dbReference type="EMBL" id="MBK3495569.1"/>
    </source>
</evidence>